<protein>
    <submittedName>
        <fullName evidence="1">Baseplate assembly protein</fullName>
    </submittedName>
</protein>
<evidence type="ECO:0000313" key="1">
    <source>
        <dbReference type="EMBL" id="GHB34079.1"/>
    </source>
</evidence>
<keyword evidence="2" id="KW-1185">Reference proteome</keyword>
<dbReference type="Proteomes" id="UP000637980">
    <property type="component" value="Unassembled WGS sequence"/>
</dbReference>
<organism evidence="1 2">
    <name type="scientific">Pseudovibrio japonicus</name>
    <dbReference type="NCBI Taxonomy" id="366534"/>
    <lineage>
        <taxon>Bacteria</taxon>
        <taxon>Pseudomonadati</taxon>
        <taxon>Pseudomonadota</taxon>
        <taxon>Alphaproteobacteria</taxon>
        <taxon>Hyphomicrobiales</taxon>
        <taxon>Stappiaceae</taxon>
        <taxon>Pseudovibrio</taxon>
    </lineage>
</organism>
<accession>A0ABQ3ED88</accession>
<dbReference type="RefSeq" id="WP_189437034.1">
    <property type="nucleotide sequence ID" value="NZ_BMXE01000004.1"/>
</dbReference>
<proteinExistence type="predicted"/>
<evidence type="ECO:0000313" key="2">
    <source>
        <dbReference type="Proteomes" id="UP000637980"/>
    </source>
</evidence>
<gene>
    <name evidence="1" type="primary">J</name>
    <name evidence="1" type="ORF">GCM10007094_23910</name>
</gene>
<sequence>MGSRFVAPDLSGLGDLPHSPIDVKEIEDRRAAFMKAALQRFGLDHNVEKTSFDPAVIIHVDGGAASEEHILQRENEAIEKTSIMTKDEDALDHIGATYYGVARQEYTDEQGNVVRESQDRYRARLPLSLEARSEHGTEGAYVYQALEMNGRESIADASALSEEDGAVYSADLHADAYTVGRRAEPFSRADNDPVIAPEVLIVVHPREGETTQELLNDVYRVCSEKGVRTNGDCLRIEPAEVKTYQIHQVIYYASGAAPEPLKKLAEESLWKYAKDRERIGLTAEILGMGGKGYVSNLESVDLISPTADVGGGQKQIPVCTDVIVEVKQLPGSWR</sequence>
<comment type="caution">
    <text evidence="1">The sequence shown here is derived from an EMBL/GenBank/DDBJ whole genome shotgun (WGS) entry which is preliminary data.</text>
</comment>
<name>A0ABQ3ED88_9HYPH</name>
<dbReference type="EMBL" id="BMXE01000004">
    <property type="protein sequence ID" value="GHB34079.1"/>
    <property type="molecule type" value="Genomic_DNA"/>
</dbReference>
<reference evidence="2" key="1">
    <citation type="journal article" date="2019" name="Int. J. Syst. Evol. Microbiol.">
        <title>The Global Catalogue of Microorganisms (GCM) 10K type strain sequencing project: providing services to taxonomists for standard genome sequencing and annotation.</title>
        <authorList>
            <consortium name="The Broad Institute Genomics Platform"/>
            <consortium name="The Broad Institute Genome Sequencing Center for Infectious Disease"/>
            <person name="Wu L."/>
            <person name="Ma J."/>
        </authorList>
    </citation>
    <scope>NUCLEOTIDE SEQUENCE [LARGE SCALE GENOMIC DNA]</scope>
    <source>
        <strain evidence="2">KCTC 12861</strain>
    </source>
</reference>